<reference evidence="9 10" key="1">
    <citation type="submission" date="2020-08" db="EMBL/GenBank/DDBJ databases">
        <title>Genome sequence of Erysipelothrix inopinata DSM 15511T.</title>
        <authorList>
            <person name="Hyun D.-W."/>
            <person name="Bae J.-W."/>
        </authorList>
    </citation>
    <scope>NUCLEOTIDE SEQUENCE [LARGE SCALE GENOMIC DNA]</scope>
    <source>
        <strain evidence="9 10">DSM 15511</strain>
    </source>
</reference>
<comment type="subcellular location">
    <subcellularLocation>
        <location evidence="1">Cell membrane</location>
        <topology evidence="1">Multi-pass membrane protein</topology>
    </subcellularLocation>
</comment>
<dbReference type="Pfam" id="PF03062">
    <property type="entry name" value="MBOAT"/>
    <property type="match status" value="1"/>
</dbReference>
<dbReference type="GO" id="GO:0016746">
    <property type="term" value="F:acyltransferase activity"/>
    <property type="evidence" value="ECO:0007669"/>
    <property type="project" value="UniProtKB-KW"/>
</dbReference>
<dbReference type="RefSeq" id="WP_187533447.1">
    <property type="nucleotide sequence ID" value="NZ_CP060715.1"/>
</dbReference>
<organism evidence="9 10">
    <name type="scientific">Erysipelothrix inopinata</name>
    <dbReference type="NCBI Taxonomy" id="225084"/>
    <lineage>
        <taxon>Bacteria</taxon>
        <taxon>Bacillati</taxon>
        <taxon>Bacillota</taxon>
        <taxon>Erysipelotrichia</taxon>
        <taxon>Erysipelotrichales</taxon>
        <taxon>Erysipelotrichaceae</taxon>
        <taxon>Erysipelothrix</taxon>
    </lineage>
</organism>
<evidence type="ECO:0000256" key="3">
    <source>
        <dbReference type="ARBA" id="ARBA00022475"/>
    </source>
</evidence>
<evidence type="ECO:0000256" key="1">
    <source>
        <dbReference type="ARBA" id="ARBA00004651"/>
    </source>
</evidence>
<feature type="transmembrane region" description="Helical" evidence="8">
    <location>
        <begin position="6"/>
        <end position="29"/>
    </location>
</feature>
<keyword evidence="6 7" id="KW-0472">Membrane</keyword>
<dbReference type="GO" id="GO:0042121">
    <property type="term" value="P:alginic acid biosynthetic process"/>
    <property type="evidence" value="ECO:0007669"/>
    <property type="project" value="InterPro"/>
</dbReference>
<feature type="transmembrane region" description="Helical" evidence="8">
    <location>
        <begin position="134"/>
        <end position="153"/>
    </location>
</feature>
<keyword evidence="3 7" id="KW-1003">Cell membrane</keyword>
<feature type="transmembrane region" description="Helical" evidence="8">
    <location>
        <begin position="101"/>
        <end position="122"/>
    </location>
</feature>
<name>A0A7G9RXJ2_9FIRM</name>
<dbReference type="GO" id="GO:0005886">
    <property type="term" value="C:plasma membrane"/>
    <property type="evidence" value="ECO:0007669"/>
    <property type="project" value="UniProtKB-SubCell"/>
</dbReference>
<dbReference type="EMBL" id="CP060715">
    <property type="protein sequence ID" value="QNN60317.1"/>
    <property type="molecule type" value="Genomic_DNA"/>
</dbReference>
<dbReference type="InterPro" id="IPR028362">
    <property type="entry name" value="AlgI"/>
</dbReference>
<feature type="transmembrane region" description="Helical" evidence="8">
    <location>
        <begin position="464"/>
        <end position="483"/>
    </location>
</feature>
<comment type="similarity">
    <text evidence="2 7">Belongs to the membrane-bound acyltransferase family.</text>
</comment>
<evidence type="ECO:0000256" key="4">
    <source>
        <dbReference type="ARBA" id="ARBA00022692"/>
    </source>
</evidence>
<feature type="transmembrane region" description="Helical" evidence="8">
    <location>
        <begin position="427"/>
        <end position="443"/>
    </location>
</feature>
<dbReference type="AlphaFoldDB" id="A0A7G9RXJ2"/>
<dbReference type="PANTHER" id="PTHR13285:SF18">
    <property type="entry name" value="PROTEIN-CYSTEINE N-PALMITOYLTRANSFERASE RASP"/>
    <property type="match status" value="1"/>
</dbReference>
<dbReference type="PANTHER" id="PTHR13285">
    <property type="entry name" value="ACYLTRANSFERASE"/>
    <property type="match status" value="1"/>
</dbReference>
<dbReference type="InterPro" id="IPR024194">
    <property type="entry name" value="Ac/AlaTfrase_AlgI/DltB"/>
</dbReference>
<keyword evidence="7" id="KW-0012">Acyltransferase</keyword>
<dbReference type="InterPro" id="IPR051085">
    <property type="entry name" value="MB_O-acyltransferase"/>
</dbReference>
<evidence type="ECO:0000313" key="10">
    <source>
        <dbReference type="Proteomes" id="UP000515928"/>
    </source>
</evidence>
<keyword evidence="4 8" id="KW-0812">Transmembrane</keyword>
<protein>
    <submittedName>
        <fullName evidence="9">MBOAT family protein</fullName>
    </submittedName>
</protein>
<dbReference type="InterPro" id="IPR004299">
    <property type="entry name" value="MBOAT_fam"/>
</dbReference>
<feature type="transmembrane region" description="Helical" evidence="8">
    <location>
        <begin position="332"/>
        <end position="353"/>
    </location>
</feature>
<keyword evidence="7" id="KW-0808">Transferase</keyword>
<evidence type="ECO:0000313" key="9">
    <source>
        <dbReference type="EMBL" id="QNN60317.1"/>
    </source>
</evidence>
<evidence type="ECO:0000256" key="5">
    <source>
        <dbReference type="ARBA" id="ARBA00022989"/>
    </source>
</evidence>
<keyword evidence="10" id="KW-1185">Reference proteome</keyword>
<feature type="transmembrane region" description="Helical" evidence="8">
    <location>
        <begin position="61"/>
        <end position="81"/>
    </location>
</feature>
<gene>
    <name evidence="9" type="ORF">H9L01_08050</name>
</gene>
<dbReference type="PIRSF" id="PIRSF016636">
    <property type="entry name" value="AlgI_DltB"/>
    <property type="match status" value="1"/>
</dbReference>
<evidence type="ECO:0000256" key="7">
    <source>
        <dbReference type="PIRNR" id="PIRNR016636"/>
    </source>
</evidence>
<accession>A0A7G9RXJ2</accession>
<evidence type="ECO:0000256" key="2">
    <source>
        <dbReference type="ARBA" id="ARBA00010323"/>
    </source>
</evidence>
<dbReference type="Proteomes" id="UP000515928">
    <property type="component" value="Chromosome"/>
</dbReference>
<keyword evidence="5 8" id="KW-1133">Transmembrane helix</keyword>
<evidence type="ECO:0000256" key="6">
    <source>
        <dbReference type="ARBA" id="ARBA00023136"/>
    </source>
</evidence>
<proteinExistence type="inferred from homology"/>
<dbReference type="PIRSF" id="PIRSF500217">
    <property type="entry name" value="AlgI"/>
    <property type="match status" value="1"/>
</dbReference>
<dbReference type="KEGG" id="eio:H9L01_08050"/>
<feature type="transmembrane region" description="Helical" evidence="8">
    <location>
        <begin position="305"/>
        <end position="326"/>
    </location>
</feature>
<sequence length="493" mass="56587">MLFYFLVSSWLILIIIITTFVIYSAGLLLDFISKRSLVKQDLEPEIATVERQQSQFKKKRVTKWTIIIILGTLIVLKYAPFITSSINSALAYLSIEAKVPILKFVVPLGISFYSLQAISYCVDVYRGVVSAERNYFKLLLFLSFFPTIMQGPIARYSDVKETLFAGTAINSDSFVHGIQRIFWGLFKKIMIADRLNSLVIAIIDADNAQFAGSIMLLGAAIYTIQLYMDFSGIVDISLGTAEIFNIKLPENFRQPFFAKTVTDFWKRWHITLGSWLKDYVFYPVMLSRRIKSLTKKTRKKFGKHASLIITNAIALFVVWLCNGFWHGSGWNFVMYGMYYFTLITLALIVEPFMEKVKTILHLDNHKILLRTIQATKMALIIMIGELIFRVESIRKILIIFKNILFNFNVSELTTDLLARFKFDIGDAWIVLIAIILVFIVDFLKERNINPLDKLNSLPIWARWTLSYVFIVSIVVFGAYGNGYTPVDIIYAGF</sequence>
<evidence type="ECO:0000256" key="8">
    <source>
        <dbReference type="SAM" id="Phobius"/>
    </source>
</evidence>